<dbReference type="InterPro" id="IPR007505">
    <property type="entry name" value="PDDEXK_7"/>
</dbReference>
<dbReference type="Pfam" id="PF04411">
    <property type="entry name" value="PDDEXK_7"/>
    <property type="match status" value="1"/>
</dbReference>
<name>A0A5P0JF29_ECOLX</name>
<comment type="caution">
    <text evidence="1">The sequence shown here is derived from an EMBL/GenBank/DDBJ whole genome shotgun (WGS) entry which is preliminary data.</text>
</comment>
<dbReference type="EMBL" id="RYCF01000192">
    <property type="protein sequence ID" value="MQK27390.1"/>
    <property type="molecule type" value="Genomic_DNA"/>
</dbReference>
<dbReference type="Proteomes" id="UP000359125">
    <property type="component" value="Unassembled WGS sequence"/>
</dbReference>
<sequence>MEAPFVIKFIETKWHDKQTLVSVSESEYSLKLEQTGNNAFSAHTTIYPKVDELRFAQLAIKTKQGDQSPPYIVMPNGDRKQLESITDPASNAVWWVEPAHWDAKQRVWRSEARRTAGQITFVIGNSTLKLDIDISEQTKSDLSRYLSDFKADLWELILDENSHITGDAKNSQVAAIGQEALSLVASILSNAQTILKKPKVELKEIQALKPAKEVRPVPRTFMEICTKGSRKHLTSRASEPSYNVPENQYVLYVVSSTLSIVKQLVKVAESKKSRFSGAIEKLNERLDSLKDYRIINRDLVVKDLERLKKRFDTEVINAELSEQLAKINVNLSRSYSEKGYLRLEKATGSENEWWAKIKLSQNDDWQQFEPDGYTIFNSRDHYASLFKAYSDYEIEAKIPLPLRRGKAVVLYPEYISRICVLPESRSIQREQENFTKLRDKGIALSKNDWQAKLTTDELAEQEKERATINKRLGYFATEHEKVGIVHKALEPKLKPFQQIEKEWRQCKVKSKSTFPNSMTFVQNPAYQAVHSGFKKLKEQIGLADEDILLSLEKIEAIGLVNMPLLYERWCLLQIIKVLTQAFRYQPEDNWKRKLIANIQGNEEQISIQFFNPSVSRAITLQYEPFLANGKRPDFVLDVEAITKSGNQISKRLVVDAKYYSAAYLKQRGGIGGVIHELYNGKDYSECQENSVFVLHPVLDAVEKVVSPQEWAKDSYLGELSMFDWEPARHQRQATNYGAVCANPMKSQRYLDEIQRMLGMFLQYGIEDNTSFRGASDDTHAVNFCVSCGSEKVVDVTKSMSSNNQKRWYRCNECTHFTVYTHCGTCNTRLIKNGEYWTYLSLMPMSSINIKCPNCESPVALLNKSDFG</sequence>
<dbReference type="RefSeq" id="WP_032494871.1">
    <property type="nucleotide sequence ID" value="NZ_CANUGF010000063.1"/>
</dbReference>
<reference evidence="1 2" key="1">
    <citation type="journal article" date="2019" name="Environ. Health Perspect.">
        <title>Inter-host Transmission of Carbapenemase-Producing Escherichia coli among Humans and Backyard Animals.</title>
        <authorList>
            <person name="Li J."/>
            <person name="Bi Z."/>
            <person name="Ma S."/>
            <person name="Chen B."/>
            <person name="Cai C."/>
            <person name="He J."/>
            <person name="Schwarz S."/>
            <person name="Sun C."/>
            <person name="Zhou Y."/>
            <person name="Yin J."/>
            <person name="Hulth A."/>
            <person name="Wang Y."/>
            <person name="Shen Z."/>
            <person name="Wang S."/>
            <person name="Wu C."/>
            <person name="Nilsson L.E."/>
            <person name="Walsh T.R."/>
            <person name="Borjesson S."/>
            <person name="Shen J."/>
            <person name="Sun Q."/>
            <person name="Wang Y."/>
        </authorList>
    </citation>
    <scope>NUCLEOTIDE SEQUENCE [LARGE SCALE GENOMIC DNA]</scope>
    <source>
        <strain evidence="1 2">A016f</strain>
    </source>
</reference>
<evidence type="ECO:0000313" key="2">
    <source>
        <dbReference type="Proteomes" id="UP000359125"/>
    </source>
</evidence>
<protein>
    <submittedName>
        <fullName evidence="1">EstP</fullName>
    </submittedName>
</protein>
<dbReference type="AlphaFoldDB" id="A0A5P0JF29"/>
<proteinExistence type="predicted"/>
<gene>
    <name evidence="1" type="ORF">EIZ93_24675</name>
</gene>
<organism evidence="1 2">
    <name type="scientific">Escherichia coli</name>
    <dbReference type="NCBI Taxonomy" id="562"/>
    <lineage>
        <taxon>Bacteria</taxon>
        <taxon>Pseudomonadati</taxon>
        <taxon>Pseudomonadota</taxon>
        <taxon>Gammaproteobacteria</taxon>
        <taxon>Enterobacterales</taxon>
        <taxon>Enterobacteriaceae</taxon>
        <taxon>Escherichia</taxon>
    </lineage>
</organism>
<accession>A0A5P0JF29</accession>
<evidence type="ECO:0000313" key="1">
    <source>
        <dbReference type="EMBL" id="MQK27390.1"/>
    </source>
</evidence>